<sequence>MPTLNDLKPGQSAEILSIGGAPALVQRLYEFGLFEGETVEFLTTAPLGDPIEIRAGNTRLSLRKAEAAGVQVQPK</sequence>
<dbReference type="RefSeq" id="WP_149110322.1">
    <property type="nucleotide sequence ID" value="NZ_CP042425.1"/>
</dbReference>
<dbReference type="SUPFAM" id="SSF50037">
    <property type="entry name" value="C-terminal domain of transcriptional repressors"/>
    <property type="match status" value="1"/>
</dbReference>
<keyword evidence="1" id="KW-0408">Iron</keyword>
<dbReference type="InterPro" id="IPR038157">
    <property type="entry name" value="FeoA_core_dom"/>
</dbReference>
<dbReference type="InterPro" id="IPR007167">
    <property type="entry name" value="Fe-transptr_FeoA-like"/>
</dbReference>
<proteinExistence type="predicted"/>
<evidence type="ECO:0000256" key="1">
    <source>
        <dbReference type="ARBA" id="ARBA00023004"/>
    </source>
</evidence>
<dbReference type="OrthoDB" id="9811076at2"/>
<organism evidence="3 4">
    <name type="scientific">Limnoglobus roseus</name>
    <dbReference type="NCBI Taxonomy" id="2598579"/>
    <lineage>
        <taxon>Bacteria</taxon>
        <taxon>Pseudomonadati</taxon>
        <taxon>Planctomycetota</taxon>
        <taxon>Planctomycetia</taxon>
        <taxon>Gemmatales</taxon>
        <taxon>Gemmataceae</taxon>
        <taxon>Limnoglobus</taxon>
    </lineage>
</organism>
<gene>
    <name evidence="3" type="ORF">PX52LOC_02440</name>
</gene>
<dbReference type="SMART" id="SM00899">
    <property type="entry name" value="FeoA"/>
    <property type="match status" value="1"/>
</dbReference>
<dbReference type="AlphaFoldDB" id="A0A5C1ABV7"/>
<feature type="domain" description="Ferrous iron transporter FeoA-like" evidence="2">
    <location>
        <begin position="2"/>
        <end position="74"/>
    </location>
</feature>
<dbReference type="PANTHER" id="PTHR42954:SF2">
    <property type="entry name" value="FE(2+) TRANSPORT PROTEIN A"/>
    <property type="match status" value="1"/>
</dbReference>
<dbReference type="GO" id="GO:0046914">
    <property type="term" value="F:transition metal ion binding"/>
    <property type="evidence" value="ECO:0007669"/>
    <property type="project" value="InterPro"/>
</dbReference>
<evidence type="ECO:0000313" key="4">
    <source>
        <dbReference type="Proteomes" id="UP000324974"/>
    </source>
</evidence>
<dbReference type="InterPro" id="IPR052713">
    <property type="entry name" value="FeoA"/>
</dbReference>
<dbReference type="EMBL" id="CP042425">
    <property type="protein sequence ID" value="QEL15516.1"/>
    <property type="molecule type" value="Genomic_DNA"/>
</dbReference>
<dbReference type="Proteomes" id="UP000324974">
    <property type="component" value="Chromosome"/>
</dbReference>
<evidence type="ECO:0000259" key="2">
    <source>
        <dbReference type="SMART" id="SM00899"/>
    </source>
</evidence>
<dbReference type="Pfam" id="PF04023">
    <property type="entry name" value="FeoA"/>
    <property type="match status" value="1"/>
</dbReference>
<dbReference type="InterPro" id="IPR008988">
    <property type="entry name" value="Transcriptional_repressor_C"/>
</dbReference>
<name>A0A5C1ABV7_9BACT</name>
<protein>
    <submittedName>
        <fullName evidence="3">Ferrous iron transporter A</fullName>
    </submittedName>
</protein>
<reference evidence="4" key="1">
    <citation type="submission" date="2019-08" db="EMBL/GenBank/DDBJ databases">
        <title>Limnoglobus roseus gen. nov., sp. nov., a novel freshwater planctomycete with a giant genome from the family Gemmataceae.</title>
        <authorList>
            <person name="Kulichevskaya I.S."/>
            <person name="Naumoff D.G."/>
            <person name="Miroshnikov K."/>
            <person name="Ivanova A."/>
            <person name="Philippov D.A."/>
            <person name="Hakobyan A."/>
            <person name="Rijpstra I.C."/>
            <person name="Sinninghe Damste J.S."/>
            <person name="Liesack W."/>
            <person name="Dedysh S.N."/>
        </authorList>
    </citation>
    <scope>NUCLEOTIDE SEQUENCE [LARGE SCALE GENOMIC DNA]</scope>
    <source>
        <strain evidence="4">PX52</strain>
    </source>
</reference>
<evidence type="ECO:0000313" key="3">
    <source>
        <dbReference type="EMBL" id="QEL15516.1"/>
    </source>
</evidence>
<dbReference type="PANTHER" id="PTHR42954">
    <property type="entry name" value="FE(2+) TRANSPORT PROTEIN A"/>
    <property type="match status" value="1"/>
</dbReference>
<keyword evidence="4" id="KW-1185">Reference proteome</keyword>
<dbReference type="Gene3D" id="2.30.30.90">
    <property type="match status" value="1"/>
</dbReference>
<dbReference type="KEGG" id="lrs:PX52LOC_02440"/>
<accession>A0A5C1ABV7</accession>